<evidence type="ECO:0000313" key="2">
    <source>
        <dbReference type="EMBL" id="CAA6807407.1"/>
    </source>
</evidence>
<dbReference type="EMBL" id="CACVAY010000033">
    <property type="protein sequence ID" value="CAA6807407.1"/>
    <property type="molecule type" value="Genomic_DNA"/>
</dbReference>
<feature type="coiled-coil region" evidence="1">
    <location>
        <begin position="204"/>
        <end position="238"/>
    </location>
</feature>
<sequence length="241" mass="26413">MSCDIKFKGSYVIIEGSHAQFTTTDLMLDAPSRRKNNVNYRRALVHDHKDGLTINYNSDYPNGVTIDGETKVEDLTANKISSNQIVSKYIKANTIEAEEGGEVSINHIKTNRSQVNFMDAGLIEAAEVHGSRMWAGSLQPKEKNDALIIGASGATKKVELAGPGLLVSGGIQILGDSEFSKPLNVPDIFLVPGQVDVDNPVAKKYSLFAKIKELQKENASLKNQLLELTGRVQKLEERDDD</sequence>
<name>A0A6S6SPK1_9GAMM</name>
<keyword evidence="1" id="KW-0175">Coiled coil</keyword>
<dbReference type="AlphaFoldDB" id="A0A6S6SPK1"/>
<gene>
    <name evidence="2" type="ORF">HELGO_WM12411</name>
</gene>
<protein>
    <submittedName>
        <fullName evidence="2">Uncharacterized protein</fullName>
    </submittedName>
</protein>
<accession>A0A6S6SPK1</accession>
<proteinExistence type="predicted"/>
<organism evidence="2">
    <name type="scientific">uncultured Thiotrichaceae bacterium</name>
    <dbReference type="NCBI Taxonomy" id="298394"/>
    <lineage>
        <taxon>Bacteria</taxon>
        <taxon>Pseudomonadati</taxon>
        <taxon>Pseudomonadota</taxon>
        <taxon>Gammaproteobacteria</taxon>
        <taxon>Thiotrichales</taxon>
        <taxon>Thiotrichaceae</taxon>
        <taxon>environmental samples</taxon>
    </lineage>
</organism>
<evidence type="ECO:0000256" key="1">
    <source>
        <dbReference type="SAM" id="Coils"/>
    </source>
</evidence>
<reference evidence="2" key="1">
    <citation type="submission" date="2020-01" db="EMBL/GenBank/DDBJ databases">
        <authorList>
            <person name="Meier V. D."/>
            <person name="Meier V D."/>
        </authorList>
    </citation>
    <scope>NUCLEOTIDE SEQUENCE</scope>
    <source>
        <strain evidence="2">HLG_WM_MAG_07</strain>
    </source>
</reference>